<dbReference type="PANTHER" id="PTHR47933">
    <property type="entry name" value="PENTATRICOPEPTIDE REPEAT-CONTAINING PROTEIN 1, MITOCHONDRIAL"/>
    <property type="match status" value="1"/>
</dbReference>
<protein>
    <recommendedName>
        <fullName evidence="5">Pentatricopeptide repeat-containing protein</fullName>
    </recommendedName>
</protein>
<feature type="repeat" description="PPR" evidence="2">
    <location>
        <begin position="210"/>
        <end position="244"/>
    </location>
</feature>
<evidence type="ECO:0000256" key="2">
    <source>
        <dbReference type="PROSITE-ProRule" id="PRU00708"/>
    </source>
</evidence>
<dbReference type="SUPFAM" id="SSF81901">
    <property type="entry name" value="HCP-like"/>
    <property type="match status" value="1"/>
</dbReference>
<keyword evidence="4" id="KW-1185">Reference proteome</keyword>
<name>A0AAQ3KD99_9LILI</name>
<feature type="repeat" description="PPR" evidence="2">
    <location>
        <begin position="457"/>
        <end position="491"/>
    </location>
</feature>
<dbReference type="AlphaFoldDB" id="A0AAQ3KD99"/>
<dbReference type="PROSITE" id="PS51375">
    <property type="entry name" value="PPR"/>
    <property type="match status" value="8"/>
</dbReference>
<gene>
    <name evidence="3" type="ORF">Cni_G15373</name>
</gene>
<evidence type="ECO:0000313" key="3">
    <source>
        <dbReference type="EMBL" id="WOL06639.1"/>
    </source>
</evidence>
<dbReference type="InterPro" id="IPR011990">
    <property type="entry name" value="TPR-like_helical_dom_sf"/>
</dbReference>
<proteinExistence type="predicted"/>
<organism evidence="3 4">
    <name type="scientific">Canna indica</name>
    <name type="common">Indian-shot</name>
    <dbReference type="NCBI Taxonomy" id="4628"/>
    <lineage>
        <taxon>Eukaryota</taxon>
        <taxon>Viridiplantae</taxon>
        <taxon>Streptophyta</taxon>
        <taxon>Embryophyta</taxon>
        <taxon>Tracheophyta</taxon>
        <taxon>Spermatophyta</taxon>
        <taxon>Magnoliopsida</taxon>
        <taxon>Liliopsida</taxon>
        <taxon>Zingiberales</taxon>
        <taxon>Cannaceae</taxon>
        <taxon>Canna</taxon>
    </lineage>
</organism>
<feature type="repeat" description="PPR" evidence="2">
    <location>
        <begin position="316"/>
        <end position="350"/>
    </location>
</feature>
<evidence type="ECO:0000256" key="1">
    <source>
        <dbReference type="ARBA" id="ARBA00022737"/>
    </source>
</evidence>
<dbReference type="NCBIfam" id="TIGR00756">
    <property type="entry name" value="PPR"/>
    <property type="match status" value="8"/>
</dbReference>
<dbReference type="InterPro" id="IPR002885">
    <property type="entry name" value="PPR_rpt"/>
</dbReference>
<feature type="repeat" description="PPR" evidence="2">
    <location>
        <begin position="245"/>
        <end position="279"/>
    </location>
</feature>
<feature type="repeat" description="PPR" evidence="2">
    <location>
        <begin position="351"/>
        <end position="385"/>
    </location>
</feature>
<dbReference type="Pfam" id="PF13041">
    <property type="entry name" value="PPR_2"/>
    <property type="match status" value="4"/>
</dbReference>
<keyword evidence="1" id="KW-0677">Repeat</keyword>
<dbReference type="GO" id="GO:0003729">
    <property type="term" value="F:mRNA binding"/>
    <property type="evidence" value="ECO:0007669"/>
    <property type="project" value="TreeGrafter"/>
</dbReference>
<feature type="repeat" description="PPR" evidence="2">
    <location>
        <begin position="281"/>
        <end position="315"/>
    </location>
</feature>
<dbReference type="Pfam" id="PF01535">
    <property type="entry name" value="PPR"/>
    <property type="match status" value="1"/>
</dbReference>
<evidence type="ECO:0008006" key="5">
    <source>
        <dbReference type="Google" id="ProtNLM"/>
    </source>
</evidence>
<dbReference type="EMBL" id="CP136894">
    <property type="protein sequence ID" value="WOL06639.1"/>
    <property type="molecule type" value="Genomic_DNA"/>
</dbReference>
<accession>A0AAQ3KD99</accession>
<reference evidence="3 4" key="1">
    <citation type="submission" date="2023-10" db="EMBL/GenBank/DDBJ databases">
        <title>Chromosome-scale genome assembly provides insights into flower coloration mechanisms of Canna indica.</title>
        <authorList>
            <person name="Li C."/>
        </authorList>
    </citation>
    <scope>NUCLEOTIDE SEQUENCE [LARGE SCALE GENOMIC DNA]</scope>
    <source>
        <tissue evidence="3">Flower</tissue>
    </source>
</reference>
<dbReference type="InterPro" id="IPR051240">
    <property type="entry name" value="Mito_RNA-Proc/Resp"/>
</dbReference>
<dbReference type="Proteomes" id="UP001327560">
    <property type="component" value="Chromosome 5"/>
</dbReference>
<dbReference type="Gene3D" id="1.25.40.10">
    <property type="entry name" value="Tetratricopeptide repeat domain"/>
    <property type="match status" value="4"/>
</dbReference>
<feature type="repeat" description="PPR" evidence="2">
    <location>
        <begin position="104"/>
        <end position="138"/>
    </location>
</feature>
<evidence type="ECO:0000313" key="4">
    <source>
        <dbReference type="Proteomes" id="UP001327560"/>
    </source>
</evidence>
<dbReference type="PANTHER" id="PTHR47933:SF11">
    <property type="entry name" value="PENTATRICOPEPTIDE REPEAT-CONTAINING PROTEIN 2"/>
    <property type="match status" value="1"/>
</dbReference>
<feature type="repeat" description="PPR" evidence="2">
    <location>
        <begin position="422"/>
        <end position="456"/>
    </location>
</feature>
<sequence length="546" mass="60879">MFSHAPPYLLVTRRHLLFRYHRRLSAETGSGPSRPDRVDLWIAKLVSTIFRLSPSPAAAADRLAPLRQVLSPSVIFTALRRIPDPLSALGLFNLSRTAFGVVHFDAAFRFMICCLCRSGLHDDALKVFDEMVSDGHSNDGPFMEFLANSCLEAGKLDLAIAFFHKASHLGYFLQPYTLNKLLTLLIEKNRVNDASVFLRQHLDLQSLSVDTFSFNIIIKGLCKVSDLDTALKFFNQMGSYGFLPDTVTHNILIDGLCKADQVDRGHKILQKIQLDGSCVPNVVTYTSLIHGYCKIGKMKEAYGIFDEMIGIGVRPSRITYNILIDGYGKVGDMLSAISLYERMLICGCPPDIVTFTSLIDGYCRNEQLDDAMKLWNEMNRRELKPNAHTFSVVIHYLCRKNRLAEARNLLKTLNGRRDLLPHAFIYNPVIDGLCKAGDVDQANVVLLEMEERQCMPDKFTYTILIIGHCKKGRMLEAIAIFQKMVNSGCAPDSITVGSLVSCLLKAGIPNEINKVMLIASGRNSKLDIPRIVETPLGKSMGISVAI</sequence>